<dbReference type="InterPro" id="IPR012338">
    <property type="entry name" value="Beta-lactam/transpept-like"/>
</dbReference>
<accession>A0A1H9A243</accession>
<name>A0A1H9A243_9GAMM</name>
<dbReference type="GO" id="GO:0016787">
    <property type="term" value="F:hydrolase activity"/>
    <property type="evidence" value="ECO:0007669"/>
    <property type="project" value="UniProtKB-KW"/>
</dbReference>
<keyword evidence="3" id="KW-1185">Reference proteome</keyword>
<dbReference type="EMBL" id="FOFS01000001">
    <property type="protein sequence ID" value="SEP70740.1"/>
    <property type="molecule type" value="Genomic_DNA"/>
</dbReference>
<evidence type="ECO:0000313" key="3">
    <source>
        <dbReference type="Proteomes" id="UP000199233"/>
    </source>
</evidence>
<dbReference type="STRING" id="489703.SAMN04488038_101247"/>
<dbReference type="Gene3D" id="3.40.710.10">
    <property type="entry name" value="DD-peptidase/beta-lactamase superfamily"/>
    <property type="match status" value="1"/>
</dbReference>
<protein>
    <submittedName>
        <fullName evidence="2">Methyl acetate hydrolase</fullName>
    </submittedName>
</protein>
<gene>
    <name evidence="2" type="ORF">SAMN04488038_101247</name>
</gene>
<dbReference type="Pfam" id="PF00144">
    <property type="entry name" value="Beta-lactamase"/>
    <property type="match status" value="1"/>
</dbReference>
<dbReference type="OrthoDB" id="119951at2"/>
<evidence type="ECO:0000259" key="1">
    <source>
        <dbReference type="Pfam" id="PF00144"/>
    </source>
</evidence>
<proteinExistence type="predicted"/>
<sequence length="390" mass="42522">MSLQNALDALLKSATDKGEVPGVVAMLTDREQTLYEGAFGLRRLGSSAAMSVDTVVLIASMTKALTSTAALQLVERGLLDLESPASRWLPDLGAVQVLEGFDAQGQPRLRAPKRAITLKHLLTHTAGFGYEFLSQDIKTWQAVTGTPGFSSSSYASIKTPLLFDPGERWEYGVSTDWVGMLVQKLSGMKLSDYFAEHLFAPLGMRDTAISMRPDMRARLASIHARLPDGNLVPMELELPQQPETEMGGQALYGTAGDYLKFIRMILRQGQGEHGRVLKPETVAAMSRDQLGGLQVPSIHSIDPQFSNDLPMPEGNPQLWSLAFMINSKPLPTGRKAGSLSWAGLSNCYYWIDPASGIGGVYLTQILPFADVKSLPLNFAFEATAYQQLSR</sequence>
<keyword evidence="2" id="KW-0378">Hydrolase</keyword>
<dbReference type="InterPro" id="IPR050789">
    <property type="entry name" value="Diverse_Enzym_Activities"/>
</dbReference>
<feature type="domain" description="Beta-lactamase-related" evidence="1">
    <location>
        <begin position="7"/>
        <end position="368"/>
    </location>
</feature>
<organism evidence="2 3">
    <name type="scientific">Solimonas aquatica</name>
    <dbReference type="NCBI Taxonomy" id="489703"/>
    <lineage>
        <taxon>Bacteria</taxon>
        <taxon>Pseudomonadati</taxon>
        <taxon>Pseudomonadota</taxon>
        <taxon>Gammaproteobacteria</taxon>
        <taxon>Nevskiales</taxon>
        <taxon>Nevskiaceae</taxon>
        <taxon>Solimonas</taxon>
    </lineage>
</organism>
<dbReference type="Proteomes" id="UP000199233">
    <property type="component" value="Unassembled WGS sequence"/>
</dbReference>
<dbReference type="PANTHER" id="PTHR43283:SF3">
    <property type="entry name" value="BETA-LACTAMASE FAMILY PROTEIN (AFU_ORTHOLOGUE AFUA_5G07500)"/>
    <property type="match status" value="1"/>
</dbReference>
<reference evidence="2 3" key="1">
    <citation type="submission" date="2016-10" db="EMBL/GenBank/DDBJ databases">
        <authorList>
            <person name="de Groot N.N."/>
        </authorList>
    </citation>
    <scope>NUCLEOTIDE SEQUENCE [LARGE SCALE GENOMIC DNA]</scope>
    <source>
        <strain evidence="2 3">DSM 25927</strain>
    </source>
</reference>
<evidence type="ECO:0000313" key="2">
    <source>
        <dbReference type="EMBL" id="SEP70740.1"/>
    </source>
</evidence>
<dbReference type="InterPro" id="IPR001466">
    <property type="entry name" value="Beta-lactam-related"/>
</dbReference>
<dbReference type="PANTHER" id="PTHR43283">
    <property type="entry name" value="BETA-LACTAMASE-RELATED"/>
    <property type="match status" value="1"/>
</dbReference>
<dbReference type="RefSeq" id="WP_093280915.1">
    <property type="nucleotide sequence ID" value="NZ_FOFS01000001.1"/>
</dbReference>
<dbReference type="SUPFAM" id="SSF56601">
    <property type="entry name" value="beta-lactamase/transpeptidase-like"/>
    <property type="match status" value="1"/>
</dbReference>
<dbReference type="AlphaFoldDB" id="A0A1H9A243"/>